<evidence type="ECO:0000313" key="1">
    <source>
        <dbReference type="EMBL" id="KAH3798284.1"/>
    </source>
</evidence>
<name>A0A9D4FII5_DREPO</name>
<sequence>MMTDEIRSEGCLLLLQNPYHLSDTVMRISCSAADICRYLSILEKVTVFASCYATRTSYL</sequence>
<evidence type="ECO:0000313" key="2">
    <source>
        <dbReference type="Proteomes" id="UP000828390"/>
    </source>
</evidence>
<dbReference type="AlphaFoldDB" id="A0A9D4FII5"/>
<dbReference type="EMBL" id="JAIWYP010000007">
    <property type="protein sequence ID" value="KAH3798284.1"/>
    <property type="molecule type" value="Genomic_DNA"/>
</dbReference>
<dbReference type="Proteomes" id="UP000828390">
    <property type="component" value="Unassembled WGS sequence"/>
</dbReference>
<reference evidence="1" key="1">
    <citation type="journal article" date="2019" name="bioRxiv">
        <title>The Genome of the Zebra Mussel, Dreissena polymorpha: A Resource for Invasive Species Research.</title>
        <authorList>
            <person name="McCartney M.A."/>
            <person name="Auch B."/>
            <person name="Kono T."/>
            <person name="Mallez S."/>
            <person name="Zhang Y."/>
            <person name="Obille A."/>
            <person name="Becker A."/>
            <person name="Abrahante J.E."/>
            <person name="Garbe J."/>
            <person name="Badalamenti J.P."/>
            <person name="Herman A."/>
            <person name="Mangelson H."/>
            <person name="Liachko I."/>
            <person name="Sullivan S."/>
            <person name="Sone E.D."/>
            <person name="Koren S."/>
            <person name="Silverstein K.A.T."/>
            <person name="Beckman K.B."/>
            <person name="Gohl D.M."/>
        </authorList>
    </citation>
    <scope>NUCLEOTIDE SEQUENCE</scope>
    <source>
        <strain evidence="1">Duluth1</strain>
        <tissue evidence="1">Whole animal</tissue>
    </source>
</reference>
<organism evidence="1 2">
    <name type="scientific">Dreissena polymorpha</name>
    <name type="common">Zebra mussel</name>
    <name type="synonym">Mytilus polymorpha</name>
    <dbReference type="NCBI Taxonomy" id="45954"/>
    <lineage>
        <taxon>Eukaryota</taxon>
        <taxon>Metazoa</taxon>
        <taxon>Spiralia</taxon>
        <taxon>Lophotrochozoa</taxon>
        <taxon>Mollusca</taxon>
        <taxon>Bivalvia</taxon>
        <taxon>Autobranchia</taxon>
        <taxon>Heteroconchia</taxon>
        <taxon>Euheterodonta</taxon>
        <taxon>Imparidentia</taxon>
        <taxon>Neoheterodontei</taxon>
        <taxon>Myida</taxon>
        <taxon>Dreissenoidea</taxon>
        <taxon>Dreissenidae</taxon>
        <taxon>Dreissena</taxon>
    </lineage>
</organism>
<protein>
    <submittedName>
        <fullName evidence="1">Uncharacterized protein</fullName>
    </submittedName>
</protein>
<accession>A0A9D4FII5</accession>
<proteinExistence type="predicted"/>
<keyword evidence="2" id="KW-1185">Reference proteome</keyword>
<reference evidence="1" key="2">
    <citation type="submission" date="2020-11" db="EMBL/GenBank/DDBJ databases">
        <authorList>
            <person name="McCartney M.A."/>
            <person name="Auch B."/>
            <person name="Kono T."/>
            <person name="Mallez S."/>
            <person name="Becker A."/>
            <person name="Gohl D.M."/>
            <person name="Silverstein K.A.T."/>
            <person name="Koren S."/>
            <person name="Bechman K.B."/>
            <person name="Herman A."/>
            <person name="Abrahante J.E."/>
            <person name="Garbe J."/>
        </authorList>
    </citation>
    <scope>NUCLEOTIDE SEQUENCE</scope>
    <source>
        <strain evidence="1">Duluth1</strain>
        <tissue evidence="1">Whole animal</tissue>
    </source>
</reference>
<gene>
    <name evidence="1" type="ORF">DPMN_151881</name>
</gene>
<comment type="caution">
    <text evidence="1">The sequence shown here is derived from an EMBL/GenBank/DDBJ whole genome shotgun (WGS) entry which is preliminary data.</text>
</comment>